<reference evidence="5" key="1">
    <citation type="submission" date="2019-09" db="EMBL/GenBank/DDBJ databases">
        <title>Antimicrobial potential of Antarctic Bacteria.</title>
        <authorList>
            <person name="Benaud N."/>
            <person name="Edwards R.J."/>
            <person name="Ferrari B.C."/>
        </authorList>
    </citation>
    <scope>NUCLEOTIDE SEQUENCE [LARGE SCALE GENOMIC DNA]</scope>
    <source>
        <strain evidence="5">SPB151</strain>
    </source>
</reference>
<dbReference type="InterPro" id="IPR027417">
    <property type="entry name" value="P-loop_NTPase"/>
</dbReference>
<dbReference type="PRINTS" id="PR01217">
    <property type="entry name" value="PRICHEXTENSN"/>
</dbReference>
<dbReference type="PANTHER" id="PTHR43681:SF1">
    <property type="entry name" value="SARCALUMENIN"/>
    <property type="match status" value="1"/>
</dbReference>
<keyword evidence="2" id="KW-0812">Transmembrane</keyword>
<gene>
    <name evidence="4" type="ORF">F1D05_31015</name>
</gene>
<dbReference type="AlphaFoldDB" id="A0A7G6X5N0"/>
<reference evidence="4 5" key="2">
    <citation type="journal article" date="2020" name="Microbiol. Resour. Announc.">
        <title>Antarctic desert soil bacteria exhibit high novel natural product potential, evaluated through long-read genome sequencing and comparative genomics.</title>
        <authorList>
            <person name="Benaud N."/>
            <person name="Edwards R.J."/>
            <person name="Amos T.G."/>
            <person name="D'Agostino P.M."/>
            <person name="Gutierrez-Chavez C."/>
            <person name="Montgomery K."/>
            <person name="Nicetic I."/>
            <person name="Ferrari B.C."/>
        </authorList>
    </citation>
    <scope>NUCLEOTIDE SEQUENCE [LARGE SCALE GENOMIC DNA]</scope>
    <source>
        <strain evidence="4 5">SPB151</strain>
    </source>
</reference>
<feature type="domain" description="Dynamin N-terminal" evidence="3">
    <location>
        <begin position="191"/>
        <end position="350"/>
    </location>
</feature>
<dbReference type="Gene3D" id="3.40.50.300">
    <property type="entry name" value="P-loop containing nucleotide triphosphate hydrolases"/>
    <property type="match status" value="1"/>
</dbReference>
<name>A0A7G6X5N0_9ACTN</name>
<accession>A0A7G6X5N0</accession>
<dbReference type="InterPro" id="IPR051943">
    <property type="entry name" value="TRAFAC_Dynamin-like_GTPase"/>
</dbReference>
<evidence type="ECO:0000256" key="1">
    <source>
        <dbReference type="SAM" id="MobiDB-lite"/>
    </source>
</evidence>
<protein>
    <recommendedName>
        <fullName evidence="3">Dynamin N-terminal domain-containing protein</fullName>
    </recommendedName>
</protein>
<dbReference type="RefSeq" id="WP_185443952.1">
    <property type="nucleotide sequence ID" value="NZ_CP043661.1"/>
</dbReference>
<feature type="compositionally biased region" description="Pro residues" evidence="1">
    <location>
        <begin position="34"/>
        <end position="146"/>
    </location>
</feature>
<keyword evidence="5" id="KW-1185">Reference proteome</keyword>
<feature type="transmembrane region" description="Helical" evidence="2">
    <location>
        <begin position="605"/>
        <end position="636"/>
    </location>
</feature>
<evidence type="ECO:0000313" key="5">
    <source>
        <dbReference type="Proteomes" id="UP000515563"/>
    </source>
</evidence>
<evidence type="ECO:0000313" key="4">
    <source>
        <dbReference type="EMBL" id="QNE21545.1"/>
    </source>
</evidence>
<keyword evidence="2" id="KW-1133">Transmembrane helix</keyword>
<dbReference type="Pfam" id="PF00350">
    <property type="entry name" value="Dynamin_N"/>
    <property type="match status" value="1"/>
</dbReference>
<evidence type="ECO:0000256" key="2">
    <source>
        <dbReference type="SAM" id="Phobius"/>
    </source>
</evidence>
<dbReference type="InterPro" id="IPR045063">
    <property type="entry name" value="Dynamin_N"/>
</dbReference>
<sequence length="752" mass="80758">MISCDNCGRANDEDATFCTSCNHYLAWSADKPATPKPPEPEPTAPEPVPPEPEPIVPEPEPIIPEPEPVVPEPVVPEPEPIIPVPVPEPEPLAPDPVPFEPFAPVPVPQPGPVLPSPEPPAPEPIPPAPEPIAPKPQPTAAQPPRPRTNVSQLISAIDQGRTLTEDRQRPDLTARLETAKAKLDSRTITAVVVGEFKRGKSTLVNALLQTAVCPVDADIVTAVPTLVRYGERPGLTAYRQTSPGEAPVGYPAPLNQIARLVSESTDAGEQGRLQSVTVEVPHRMLRSGLSLLDTPGVGGLDSVHGQLTLASLALADAILFVTDAAQELTAPELEFLKTAIARCSAAAIVITKTDLYSHWRRIVELNRGHLAKAGIDLPILPVSSFLRLRAAQRPELNQESGFAPLVEFLATAVVVPGTTRAAATIAQEVDFVATQLAQETDAERVVLTKPHSRPEVLSKLTRARDQAAGLTAASATWQQTLSDGIADLVADVEHDLQSRLRAVMRDVETIVDQGDPNETWTDTEVWLRRQVAVVGVANRDLLIERARGLGERVAEAFDLEAGTEIEVELSQFSADLDQLELASVTTLSMPGGRLQSLMMAGRTGIFVPMIAFSLGSLIVTPIGAIAIAATLGAGIGGKLLKDEKKRQRTYRQQQAKAAVRRYIDEVAFVMNKDTRDSLRKTQRQLRDDFQERAGLIHRSASAALTAADRTAKLPPAEQTARAAHLSAENERLRSMRSGLREVALAGKTGGGN</sequence>
<dbReference type="KEGG" id="kqi:F1D05_31015"/>
<dbReference type="PANTHER" id="PTHR43681">
    <property type="entry name" value="TRANSMEMBRANE GTPASE FZO"/>
    <property type="match status" value="1"/>
</dbReference>
<proteinExistence type="predicted"/>
<feature type="region of interest" description="Disordered" evidence="1">
    <location>
        <begin position="28"/>
        <end position="147"/>
    </location>
</feature>
<keyword evidence="2" id="KW-0472">Membrane</keyword>
<dbReference type="Proteomes" id="UP000515563">
    <property type="component" value="Chromosome"/>
</dbReference>
<dbReference type="EMBL" id="CP043661">
    <property type="protein sequence ID" value="QNE21545.1"/>
    <property type="molecule type" value="Genomic_DNA"/>
</dbReference>
<dbReference type="SUPFAM" id="SSF52540">
    <property type="entry name" value="P-loop containing nucleoside triphosphate hydrolases"/>
    <property type="match status" value="1"/>
</dbReference>
<evidence type="ECO:0000259" key="3">
    <source>
        <dbReference type="Pfam" id="PF00350"/>
    </source>
</evidence>
<organism evidence="4 5">
    <name type="scientific">Kribbella qitaiheensis</name>
    <dbReference type="NCBI Taxonomy" id="1544730"/>
    <lineage>
        <taxon>Bacteria</taxon>
        <taxon>Bacillati</taxon>
        <taxon>Actinomycetota</taxon>
        <taxon>Actinomycetes</taxon>
        <taxon>Propionibacteriales</taxon>
        <taxon>Kribbellaceae</taxon>
        <taxon>Kribbella</taxon>
    </lineage>
</organism>